<comment type="cofactor">
    <cofactor evidence="15">
        <name>Ca(2+)</name>
        <dbReference type="ChEBI" id="CHEBI:29108"/>
    </cofactor>
    <text evidence="15">Binds 1 Ca(2+) ion per subunit.</text>
</comment>
<dbReference type="EC" id="3.4.14.10" evidence="4"/>
<evidence type="ECO:0000256" key="11">
    <source>
        <dbReference type="ARBA" id="ARBA00022837"/>
    </source>
</evidence>
<keyword evidence="12" id="KW-0843">Virulence</keyword>
<proteinExistence type="predicted"/>
<dbReference type="Pfam" id="PF09286">
    <property type="entry name" value="Pro-kuma_activ"/>
    <property type="match status" value="1"/>
</dbReference>
<keyword evidence="7 15" id="KW-0479">Metal-binding</keyword>
<feature type="binding site" evidence="15">
    <location>
        <position position="574"/>
    </location>
    <ligand>
        <name>Ca(2+)</name>
        <dbReference type="ChEBI" id="CHEBI:29108"/>
    </ligand>
</feature>
<evidence type="ECO:0000256" key="2">
    <source>
        <dbReference type="ARBA" id="ARBA00002451"/>
    </source>
</evidence>
<feature type="binding site" evidence="15">
    <location>
        <position position="536"/>
    </location>
    <ligand>
        <name>Ca(2+)</name>
        <dbReference type="ChEBI" id="CHEBI:29108"/>
    </ligand>
</feature>
<evidence type="ECO:0000256" key="16">
    <source>
        <dbReference type="SAM" id="SignalP"/>
    </source>
</evidence>
<dbReference type="Gene3D" id="3.40.50.200">
    <property type="entry name" value="Peptidase S8/S53 domain"/>
    <property type="match status" value="1"/>
</dbReference>
<evidence type="ECO:0000259" key="17">
    <source>
        <dbReference type="PROSITE" id="PS51695"/>
    </source>
</evidence>
<dbReference type="InterPro" id="IPR030400">
    <property type="entry name" value="Sedolisin_dom"/>
</dbReference>
<dbReference type="GO" id="GO:0008240">
    <property type="term" value="F:tripeptidyl-peptidase activity"/>
    <property type="evidence" value="ECO:0007669"/>
    <property type="project" value="UniProtKB-EC"/>
</dbReference>
<dbReference type="OrthoDB" id="409122at2759"/>
<dbReference type="AlphaFoldDB" id="A0A1F5LF23"/>
<dbReference type="STRING" id="1835702.A0A1F5LF23"/>
<comment type="function">
    <text evidence="2">Secreted tripeptidyl-peptidase which degrades proteins at acidic pHs and is involved in virulence.</text>
</comment>
<keyword evidence="6 15" id="KW-0645">Protease</keyword>
<dbReference type="InterPro" id="IPR015366">
    <property type="entry name" value="S53_propep"/>
</dbReference>
<evidence type="ECO:0000256" key="1">
    <source>
        <dbReference type="ARBA" id="ARBA00001910"/>
    </source>
</evidence>
<name>A0A1F5LF23_PENAI</name>
<dbReference type="CDD" id="cd04056">
    <property type="entry name" value="Peptidases_S53"/>
    <property type="match status" value="1"/>
</dbReference>
<dbReference type="InterPro" id="IPR023828">
    <property type="entry name" value="Peptidase_S8_Ser-AS"/>
</dbReference>
<keyword evidence="11 15" id="KW-0106">Calcium</keyword>
<dbReference type="InterPro" id="IPR050819">
    <property type="entry name" value="Tripeptidyl-peptidase_I"/>
</dbReference>
<dbReference type="FunFam" id="3.40.50.200:FF:000015">
    <property type="entry name" value="Tripeptidyl peptidase A"/>
    <property type="match status" value="1"/>
</dbReference>
<evidence type="ECO:0000256" key="6">
    <source>
        <dbReference type="ARBA" id="ARBA00022670"/>
    </source>
</evidence>
<evidence type="ECO:0000313" key="18">
    <source>
        <dbReference type="EMBL" id="OGE51818.1"/>
    </source>
</evidence>
<dbReference type="Proteomes" id="UP000177622">
    <property type="component" value="Unassembled WGS sequence"/>
</dbReference>
<keyword evidence="13" id="KW-0865">Zymogen</keyword>
<feature type="domain" description="Peptidase S53" evidence="17">
    <location>
        <begin position="199"/>
        <end position="594"/>
    </location>
</feature>
<dbReference type="EMBL" id="LXJU01000012">
    <property type="protein sequence ID" value="OGE51818.1"/>
    <property type="molecule type" value="Genomic_DNA"/>
</dbReference>
<keyword evidence="19" id="KW-1185">Reference proteome</keyword>
<keyword evidence="10 15" id="KW-0720">Serine protease</keyword>
<evidence type="ECO:0000256" key="10">
    <source>
        <dbReference type="ARBA" id="ARBA00022825"/>
    </source>
</evidence>
<feature type="active site" description="Charge relay system" evidence="15">
    <location>
        <position position="274"/>
    </location>
</feature>
<dbReference type="PROSITE" id="PS00138">
    <property type="entry name" value="SUBTILASE_SER"/>
    <property type="match status" value="1"/>
</dbReference>
<dbReference type="RefSeq" id="XP_022487262.1">
    <property type="nucleotide sequence ID" value="XM_022633056.1"/>
</dbReference>
<dbReference type="SUPFAM" id="SSF52743">
    <property type="entry name" value="Subtilisin-like"/>
    <property type="match status" value="1"/>
</dbReference>
<dbReference type="GeneID" id="34577790"/>
<feature type="binding site" evidence="15">
    <location>
        <position position="572"/>
    </location>
    <ligand>
        <name>Ca(2+)</name>
        <dbReference type="ChEBI" id="CHEBI:29108"/>
    </ligand>
</feature>
<evidence type="ECO:0000256" key="13">
    <source>
        <dbReference type="ARBA" id="ARBA00023145"/>
    </source>
</evidence>
<keyword evidence="8 16" id="KW-0732">Signal</keyword>
<protein>
    <recommendedName>
        <fullName evidence="4">tripeptidyl-peptidase II</fullName>
        <ecNumber evidence="4">3.4.14.10</ecNumber>
    </recommendedName>
</protein>
<reference evidence="18 19" key="1">
    <citation type="journal article" date="2016" name="Sci. Rep.">
        <title>Penicillium arizonense, a new, genome sequenced fungal species, reveals a high chemical diversity in secreted metabolites.</title>
        <authorList>
            <person name="Grijseels S."/>
            <person name="Nielsen J.C."/>
            <person name="Randelovic M."/>
            <person name="Nielsen J."/>
            <person name="Nielsen K.F."/>
            <person name="Workman M."/>
            <person name="Frisvad J.C."/>
        </authorList>
    </citation>
    <scope>NUCLEOTIDE SEQUENCE [LARGE SCALE GENOMIC DNA]</scope>
    <source>
        <strain evidence="18 19">CBS 141311</strain>
    </source>
</reference>
<dbReference type="Pfam" id="PF00082">
    <property type="entry name" value="Peptidase_S8"/>
    <property type="match status" value="1"/>
</dbReference>
<feature type="signal peptide" evidence="16">
    <location>
        <begin position="1"/>
        <end position="19"/>
    </location>
</feature>
<sequence>MHPAIYTGLLCTLAAPTLGVVWESLGGGVPSSWNLQETPSSDSTMALSIALSRQNLDQLESKLTKLSTPGEAEYGQWLEKHEIDTQFPVVDDTAVVNWLKSAGISNFARDGALLNFTGSVEIIGQLLNASFAYYSNGDVVKLRTTEYSIPDDLASYIDLISPTVFFGKTRSAVPVPSPLQKVQERRASSTEVSPACQTSITPSCLKEMYNVGDYTPEPAAGSRVAFASFLNQSASYSDLADYESRFNIPSQSFTVELLNGGVNNQSASKSNIGEANLDVQLIVAVSHPLPVHEFITGGVAPFLPDADEPTEADDSNEPYLIFYEYLLSKTNAELPQVISTSYGDDEQTVPEKYAKRVCNLIGLNTLRGLTIIHSSGDEGVGSACQATDGVTPQFNPIFPATCPYVTAVGGTSDVSPEVAWNASSGGFSNYFSRAWYQNSAVEKYLTNITHETKEYYSKYADFKGRGFPDVSAHSLYPDYQVIAAGNTSASGGTSAAAPAFAGIIGLLNDARLRAGKPVLGFLNPFLYSKGFKALNDITAGASYGCGGINPQSNRAVPGSLVIPGAHWNATEGWDPVTGLGTPDFQELKKLIQKAKTNFSNKVVANALKRGVNILGNLGHTGTYQVDHILVFPPYITTEEELEKIVAHVTGAMVETSQSFI</sequence>
<keyword evidence="14" id="KW-0325">Glycoprotein</keyword>
<dbReference type="GO" id="GO:0046872">
    <property type="term" value="F:metal ion binding"/>
    <property type="evidence" value="ECO:0007669"/>
    <property type="project" value="UniProtKB-UniRule"/>
</dbReference>
<evidence type="ECO:0000256" key="5">
    <source>
        <dbReference type="ARBA" id="ARBA00022525"/>
    </source>
</evidence>
<evidence type="ECO:0000256" key="14">
    <source>
        <dbReference type="ARBA" id="ARBA00023180"/>
    </source>
</evidence>
<dbReference type="SUPFAM" id="SSF54897">
    <property type="entry name" value="Protease propeptides/inhibitors"/>
    <property type="match status" value="1"/>
</dbReference>
<dbReference type="PANTHER" id="PTHR14218:SF34">
    <property type="entry name" value="TRIPEPTIDYL-PEPTIDASE SED4"/>
    <property type="match status" value="1"/>
</dbReference>
<evidence type="ECO:0000256" key="15">
    <source>
        <dbReference type="PROSITE-ProRule" id="PRU01032"/>
    </source>
</evidence>
<feature type="active site" description="Charge relay system" evidence="15">
    <location>
        <position position="278"/>
    </location>
</feature>
<comment type="caution">
    <text evidence="18">The sequence shown here is derived from an EMBL/GenBank/DDBJ whole genome shotgun (WGS) entry which is preliminary data.</text>
</comment>
<evidence type="ECO:0000256" key="12">
    <source>
        <dbReference type="ARBA" id="ARBA00023026"/>
    </source>
</evidence>
<organism evidence="18 19">
    <name type="scientific">Penicillium arizonense</name>
    <dbReference type="NCBI Taxonomy" id="1835702"/>
    <lineage>
        <taxon>Eukaryota</taxon>
        <taxon>Fungi</taxon>
        <taxon>Dikarya</taxon>
        <taxon>Ascomycota</taxon>
        <taxon>Pezizomycotina</taxon>
        <taxon>Eurotiomycetes</taxon>
        <taxon>Eurotiomycetidae</taxon>
        <taxon>Eurotiales</taxon>
        <taxon>Aspergillaceae</taxon>
        <taxon>Penicillium</taxon>
    </lineage>
</organism>
<gene>
    <name evidence="18" type="ORF">PENARI_c012G11379</name>
</gene>
<keyword evidence="9 15" id="KW-0378">Hydrolase</keyword>
<evidence type="ECO:0000256" key="9">
    <source>
        <dbReference type="ARBA" id="ARBA00022801"/>
    </source>
</evidence>
<dbReference type="InterPro" id="IPR036852">
    <property type="entry name" value="Peptidase_S8/S53_dom_sf"/>
</dbReference>
<keyword evidence="5" id="KW-0964">Secreted</keyword>
<dbReference type="InterPro" id="IPR000209">
    <property type="entry name" value="Peptidase_S8/S53_dom"/>
</dbReference>
<feature type="binding site" evidence="15">
    <location>
        <position position="537"/>
    </location>
    <ligand>
        <name>Ca(2+)</name>
        <dbReference type="ChEBI" id="CHEBI:29108"/>
    </ligand>
</feature>
<dbReference type="SMART" id="SM00944">
    <property type="entry name" value="Pro-kuma_activ"/>
    <property type="match status" value="1"/>
</dbReference>
<dbReference type="PANTHER" id="PTHR14218">
    <property type="entry name" value="PROTEASE S8 TRIPEPTIDYL PEPTIDASE I CLN2"/>
    <property type="match status" value="1"/>
</dbReference>
<evidence type="ECO:0000256" key="3">
    <source>
        <dbReference type="ARBA" id="ARBA00004239"/>
    </source>
</evidence>
<dbReference type="PROSITE" id="PS51695">
    <property type="entry name" value="SEDOLISIN"/>
    <property type="match status" value="1"/>
</dbReference>
<comment type="catalytic activity">
    <reaction evidence="1">
        <text>Release of an N-terminal tripeptide from a polypeptide.</text>
        <dbReference type="EC" id="3.4.14.10"/>
    </reaction>
</comment>
<feature type="active site" description="Charge relay system" evidence="15">
    <location>
        <position position="494"/>
    </location>
</feature>
<dbReference type="GO" id="GO:0004252">
    <property type="term" value="F:serine-type endopeptidase activity"/>
    <property type="evidence" value="ECO:0007669"/>
    <property type="project" value="UniProtKB-UniRule"/>
</dbReference>
<comment type="subcellular location">
    <subcellularLocation>
        <location evidence="3">Secreted</location>
        <location evidence="3">Extracellular space</location>
    </subcellularLocation>
</comment>
<dbReference type="GO" id="GO:0005576">
    <property type="term" value="C:extracellular region"/>
    <property type="evidence" value="ECO:0007669"/>
    <property type="project" value="UniProtKB-SubCell"/>
</dbReference>
<evidence type="ECO:0000256" key="4">
    <source>
        <dbReference type="ARBA" id="ARBA00012462"/>
    </source>
</evidence>
<feature type="chain" id="PRO_5009519523" description="tripeptidyl-peptidase II" evidence="16">
    <location>
        <begin position="20"/>
        <end position="660"/>
    </location>
</feature>
<evidence type="ECO:0000256" key="8">
    <source>
        <dbReference type="ARBA" id="ARBA00022729"/>
    </source>
</evidence>
<dbReference type="GO" id="GO:0006508">
    <property type="term" value="P:proteolysis"/>
    <property type="evidence" value="ECO:0007669"/>
    <property type="project" value="UniProtKB-KW"/>
</dbReference>
<accession>A0A1F5LF23</accession>
<evidence type="ECO:0000313" key="19">
    <source>
        <dbReference type="Proteomes" id="UP000177622"/>
    </source>
</evidence>
<evidence type="ECO:0000256" key="7">
    <source>
        <dbReference type="ARBA" id="ARBA00022723"/>
    </source>
</evidence>
<dbReference type="CDD" id="cd11377">
    <property type="entry name" value="Pro-peptidase_S53"/>
    <property type="match status" value="1"/>
</dbReference>